<evidence type="ECO:0000256" key="3">
    <source>
        <dbReference type="ARBA" id="ARBA00022679"/>
    </source>
</evidence>
<keyword evidence="5" id="KW-0418">Kinase</keyword>
<dbReference type="PANTHER" id="PTHR32309:SF13">
    <property type="entry name" value="FERRIC ENTEROBACTIN TRANSPORT PROTEIN FEPE"/>
    <property type="match status" value="1"/>
</dbReference>
<name>A0ABS9BQ06_9BACT</name>
<protein>
    <recommendedName>
        <fullName evidence="2">non-specific protein-tyrosine kinase</fullName>
        <ecNumber evidence="2">2.7.10.2</ecNumber>
    </recommendedName>
</protein>
<keyword evidence="6" id="KW-0067">ATP-binding</keyword>
<keyword evidence="10" id="KW-0812">Transmembrane</keyword>
<evidence type="ECO:0000256" key="8">
    <source>
        <dbReference type="ARBA" id="ARBA00051245"/>
    </source>
</evidence>
<gene>
    <name evidence="13" type="ORF">L0U89_03550</name>
</gene>
<dbReference type="EC" id="2.7.10.2" evidence="2"/>
<keyword evidence="10" id="KW-0472">Membrane</keyword>
<evidence type="ECO:0000256" key="2">
    <source>
        <dbReference type="ARBA" id="ARBA00011903"/>
    </source>
</evidence>
<feature type="transmembrane region" description="Helical" evidence="10">
    <location>
        <begin position="310"/>
        <end position="333"/>
    </location>
</feature>
<keyword evidence="3 13" id="KW-0808">Transferase</keyword>
<keyword evidence="4" id="KW-0547">Nucleotide-binding</keyword>
<dbReference type="InterPro" id="IPR027417">
    <property type="entry name" value="P-loop_NTPase"/>
</dbReference>
<reference evidence="13 14" key="1">
    <citation type="submission" date="2022-01" db="EMBL/GenBank/DDBJ databases">
        <title>Mariniradius saccharolyticus sp. nov., isolated from sediment of a river.</title>
        <authorList>
            <person name="Liu H."/>
        </authorList>
    </citation>
    <scope>NUCLEOTIDE SEQUENCE [LARGE SCALE GENOMIC DNA]</scope>
    <source>
        <strain evidence="13 14">RY-2</strain>
    </source>
</reference>
<evidence type="ECO:0000259" key="11">
    <source>
        <dbReference type="Pfam" id="PF13614"/>
    </source>
</evidence>
<dbReference type="InterPro" id="IPR032807">
    <property type="entry name" value="GNVR"/>
</dbReference>
<evidence type="ECO:0000256" key="7">
    <source>
        <dbReference type="ARBA" id="ARBA00023137"/>
    </source>
</evidence>
<dbReference type="SUPFAM" id="SSF52540">
    <property type="entry name" value="P-loop containing nucleoside triphosphate hydrolases"/>
    <property type="match status" value="1"/>
</dbReference>
<evidence type="ECO:0000259" key="12">
    <source>
        <dbReference type="Pfam" id="PF13807"/>
    </source>
</evidence>
<keyword evidence="9" id="KW-0175">Coiled coil</keyword>
<feature type="domain" description="AAA" evidence="11">
    <location>
        <begin position="397"/>
        <end position="516"/>
    </location>
</feature>
<evidence type="ECO:0000256" key="5">
    <source>
        <dbReference type="ARBA" id="ARBA00022777"/>
    </source>
</evidence>
<dbReference type="NCBIfam" id="TIGR01007">
    <property type="entry name" value="eps_fam"/>
    <property type="match status" value="1"/>
</dbReference>
<comment type="catalytic activity">
    <reaction evidence="8">
        <text>L-tyrosyl-[protein] + ATP = O-phospho-L-tyrosyl-[protein] + ADP + H(+)</text>
        <dbReference type="Rhea" id="RHEA:10596"/>
        <dbReference type="Rhea" id="RHEA-COMP:10136"/>
        <dbReference type="Rhea" id="RHEA-COMP:20101"/>
        <dbReference type="ChEBI" id="CHEBI:15378"/>
        <dbReference type="ChEBI" id="CHEBI:30616"/>
        <dbReference type="ChEBI" id="CHEBI:46858"/>
        <dbReference type="ChEBI" id="CHEBI:61978"/>
        <dbReference type="ChEBI" id="CHEBI:456216"/>
        <dbReference type="EC" id="2.7.10.2"/>
    </reaction>
</comment>
<dbReference type="Proteomes" id="UP001201449">
    <property type="component" value="Unassembled WGS sequence"/>
</dbReference>
<dbReference type="InterPro" id="IPR005702">
    <property type="entry name" value="Wzc-like_C"/>
</dbReference>
<dbReference type="GO" id="GO:0004715">
    <property type="term" value="F:non-membrane spanning protein tyrosine kinase activity"/>
    <property type="evidence" value="ECO:0007669"/>
    <property type="project" value="UniProtKB-EC"/>
</dbReference>
<proteinExistence type="inferred from homology"/>
<accession>A0ABS9BQ06</accession>
<feature type="domain" description="Tyrosine-protein kinase G-rich" evidence="12">
    <location>
        <begin position="252"/>
        <end position="326"/>
    </location>
</feature>
<dbReference type="PANTHER" id="PTHR32309">
    <property type="entry name" value="TYROSINE-PROTEIN KINASE"/>
    <property type="match status" value="1"/>
</dbReference>
<evidence type="ECO:0000256" key="10">
    <source>
        <dbReference type="SAM" id="Phobius"/>
    </source>
</evidence>
<dbReference type="InterPro" id="IPR025669">
    <property type="entry name" value="AAA_dom"/>
</dbReference>
<keyword evidence="14" id="KW-1185">Reference proteome</keyword>
<evidence type="ECO:0000313" key="13">
    <source>
        <dbReference type="EMBL" id="MCF1750133.1"/>
    </source>
</evidence>
<dbReference type="InterPro" id="IPR050445">
    <property type="entry name" value="Bact_polysacc_biosynth/exp"/>
</dbReference>
<keyword evidence="7" id="KW-0829">Tyrosine-protein kinase</keyword>
<sequence length="596" mass="66878">MKIKVTLMKNIPEGEVLILLRTKGSLLSEYTGDNFQVFAVEQVASVLGLMLNTSHPQKGADYLNTLMEVFLDMELEEKNRMARNTVEFIDSQIAGVSDTLSYFENNLQSFRSSNRTYDIAAESNTVFQQITSLEAELARERFNKDYFEELKSYLQNGNFEQIIAPSGLGISDPTLNSLISSLISLQSERSNLLFSQTEASPRVRELNRKIQDASSSILELIRNLSNSAQMKINDLEIRINSINRQFSRLPSTEQNLVRIQRGRNLNESIYNYLQQRRAEAAIAMASNFAANKIVEYAQASGNPIKVKQQAIYLIFLVIGFIVPVVIIGFIVIIDNRVKDPKELESLLSMPLLAKIPQNKADSSLVVLREPRSAIAESFRALKTNISFVVPMDQKLAVAVSSTLAGEGKTFTAINLASIYALNQKKAILVSCDMFKPNAMRDFELKSKIGLSNYLSQQVDSESDIIQKTENPFLDIIYAGVIPPNPSDLLGSYRFASLVKDLKLRYDVVVLDTPPVGLISQSLEVAKHVDMILFVLRQNFSEMSFIEDINDLKTKKGIQHLYAILNGVSAKDLAYKGYNYGYYEESGKKKKIASKRT</sequence>
<dbReference type="CDD" id="cd05387">
    <property type="entry name" value="BY-kinase"/>
    <property type="match status" value="1"/>
</dbReference>
<comment type="similarity">
    <text evidence="1">Belongs to the CpsD/CapB family.</text>
</comment>
<dbReference type="Pfam" id="PF13614">
    <property type="entry name" value="AAA_31"/>
    <property type="match status" value="1"/>
</dbReference>
<evidence type="ECO:0000313" key="14">
    <source>
        <dbReference type="Proteomes" id="UP001201449"/>
    </source>
</evidence>
<evidence type="ECO:0000256" key="1">
    <source>
        <dbReference type="ARBA" id="ARBA00007316"/>
    </source>
</evidence>
<evidence type="ECO:0000256" key="6">
    <source>
        <dbReference type="ARBA" id="ARBA00022840"/>
    </source>
</evidence>
<keyword evidence="10" id="KW-1133">Transmembrane helix</keyword>
<dbReference type="Gene3D" id="3.40.50.300">
    <property type="entry name" value="P-loop containing nucleotide triphosphate hydrolases"/>
    <property type="match status" value="1"/>
</dbReference>
<evidence type="ECO:0000256" key="9">
    <source>
        <dbReference type="SAM" id="Coils"/>
    </source>
</evidence>
<dbReference type="EMBL" id="JAKEVZ010000002">
    <property type="protein sequence ID" value="MCF1750133.1"/>
    <property type="molecule type" value="Genomic_DNA"/>
</dbReference>
<organism evidence="13 14">
    <name type="scientific">Mariniradius sediminis</name>
    <dbReference type="NCBI Taxonomy" id="2909237"/>
    <lineage>
        <taxon>Bacteria</taxon>
        <taxon>Pseudomonadati</taxon>
        <taxon>Bacteroidota</taxon>
        <taxon>Cytophagia</taxon>
        <taxon>Cytophagales</taxon>
        <taxon>Cyclobacteriaceae</taxon>
        <taxon>Mariniradius</taxon>
    </lineage>
</organism>
<dbReference type="Pfam" id="PF13807">
    <property type="entry name" value="GNVR"/>
    <property type="match status" value="1"/>
</dbReference>
<evidence type="ECO:0000256" key="4">
    <source>
        <dbReference type="ARBA" id="ARBA00022741"/>
    </source>
</evidence>
<feature type="coiled-coil region" evidence="9">
    <location>
        <begin position="203"/>
        <end position="245"/>
    </location>
</feature>
<comment type="caution">
    <text evidence="13">The sequence shown here is derived from an EMBL/GenBank/DDBJ whole genome shotgun (WGS) entry which is preliminary data.</text>
</comment>